<gene>
    <name evidence="1" type="ORF">A3H67_05180</name>
</gene>
<dbReference type="EMBL" id="MHIR01000059">
    <property type="protein sequence ID" value="OGY56392.1"/>
    <property type="molecule type" value="Genomic_DNA"/>
</dbReference>
<accession>A0A1G1YVJ7</accession>
<protein>
    <submittedName>
        <fullName evidence="1">Uncharacterized protein</fullName>
    </submittedName>
</protein>
<dbReference type="AlphaFoldDB" id="A0A1G1YVJ7"/>
<evidence type="ECO:0000313" key="2">
    <source>
        <dbReference type="Proteomes" id="UP000177408"/>
    </source>
</evidence>
<reference evidence="1 2" key="1">
    <citation type="journal article" date="2016" name="Nat. Commun.">
        <title>Thousands of microbial genomes shed light on interconnected biogeochemical processes in an aquifer system.</title>
        <authorList>
            <person name="Anantharaman K."/>
            <person name="Brown C.T."/>
            <person name="Hug L.A."/>
            <person name="Sharon I."/>
            <person name="Castelle C.J."/>
            <person name="Probst A.J."/>
            <person name="Thomas B.C."/>
            <person name="Singh A."/>
            <person name="Wilkins M.J."/>
            <person name="Karaoz U."/>
            <person name="Brodie E.L."/>
            <person name="Williams K.H."/>
            <person name="Hubbard S.S."/>
            <person name="Banfield J.F."/>
        </authorList>
    </citation>
    <scope>NUCLEOTIDE SEQUENCE [LARGE SCALE GENOMIC DNA]</scope>
</reference>
<dbReference type="Proteomes" id="UP000177408">
    <property type="component" value="Unassembled WGS sequence"/>
</dbReference>
<proteinExistence type="predicted"/>
<comment type="caution">
    <text evidence="1">The sequence shown here is derived from an EMBL/GenBank/DDBJ whole genome shotgun (WGS) entry which is preliminary data.</text>
</comment>
<organism evidence="1 2">
    <name type="scientific">Candidatus Buchananbacteria bacterium RIFCSPLOWO2_02_FULL_46_11b</name>
    <dbReference type="NCBI Taxonomy" id="1797548"/>
    <lineage>
        <taxon>Bacteria</taxon>
        <taxon>Candidatus Buchananiibacteriota</taxon>
    </lineage>
</organism>
<sequence length="89" mass="9748">MAVDNNPEVTAMAETQTIYCPHHGGKNHFIEIIQRDGEAVLAGCESLLRHRQTGGCVAECLFLRPRGKAVCPFESAGRIEAARFMNFSA</sequence>
<evidence type="ECO:0000313" key="1">
    <source>
        <dbReference type="EMBL" id="OGY56392.1"/>
    </source>
</evidence>
<name>A0A1G1YVJ7_9BACT</name>